<evidence type="ECO:0000256" key="1">
    <source>
        <dbReference type="ARBA" id="ARBA00022801"/>
    </source>
</evidence>
<dbReference type="Gene3D" id="3.20.20.140">
    <property type="entry name" value="Metal-dependent hydrolases"/>
    <property type="match status" value="1"/>
</dbReference>
<sequence>MASLTETPSNRASGQTDFILIKAATIITVNFEEDILEDCDILIQGDRIVAFGKNLSQPEGLTGEIIDGTDSIVIPGFVDGHHHMWQQMLRGVATDWSLLDYMINMRSVYGSLFTPEDVYLSTYVGALSLLNNGITTVLDHCHIINSPDHADAAVRALKDAGIRGTFCYGFYANPPSDDSGASSANADFSHAERLADAARIRDKYFGDNHPGRQLLTFGIAPNEVEAQEFEDTAREIAEARDLGARIVTMHVAHGPMDLLHKRTVQKLAEAGALHSDLVFAHGASLTDSEIREICISGAGVVSTPDTELQMGMGFPVAFRASDGGCRAGLGIDITSNQGNDFIAQMRLALQTQRAMENEKRVPLTVSRKTSEILRMATIGGAEVMRIDDLVGCLVAGMKADVVMIKCNDIESSPVASATGAVVFNASVGHIDTVIVDGQVRKRNGKLVADWEPLRDELRHRAAAIKAEAAGHDLEAARERWMSAVEL</sequence>
<reference evidence="3" key="1">
    <citation type="submission" date="2022-10" db="EMBL/GenBank/DDBJ databases">
        <title>Tapping the CABI collections for fungal endophytes: first genome assemblies for Collariella, Neodidymelliopsis, Ascochyta clinopodiicola, Didymella pomorum, Didymosphaeria variabile, Neocosmospora piperis and Neocucurbitaria cava.</title>
        <authorList>
            <person name="Hill R."/>
        </authorList>
    </citation>
    <scope>NUCLEOTIDE SEQUENCE</scope>
    <source>
        <strain evidence="3">IMI 366586</strain>
    </source>
</reference>
<dbReference type="EMBL" id="JAPEUR010000191">
    <property type="protein sequence ID" value="KAJ4315953.1"/>
    <property type="molecule type" value="Genomic_DNA"/>
</dbReference>
<dbReference type="PANTHER" id="PTHR43794">
    <property type="entry name" value="AMINOHYDROLASE SSNA-RELATED"/>
    <property type="match status" value="1"/>
</dbReference>
<accession>A0A9W9BKH8</accession>
<protein>
    <recommendedName>
        <fullName evidence="2">Amidohydrolase-related domain-containing protein</fullName>
    </recommendedName>
</protein>
<dbReference type="PANTHER" id="PTHR43794:SF11">
    <property type="entry name" value="AMIDOHYDROLASE-RELATED DOMAIN-CONTAINING PROTEIN"/>
    <property type="match status" value="1"/>
</dbReference>
<evidence type="ECO:0000259" key="2">
    <source>
        <dbReference type="Pfam" id="PF01979"/>
    </source>
</evidence>
<dbReference type="NCBIfam" id="NF006056">
    <property type="entry name" value="PRK08204.1"/>
    <property type="match status" value="1"/>
</dbReference>
<dbReference type="GO" id="GO:0016810">
    <property type="term" value="F:hydrolase activity, acting on carbon-nitrogen (but not peptide) bonds"/>
    <property type="evidence" value="ECO:0007669"/>
    <property type="project" value="InterPro"/>
</dbReference>
<comment type="caution">
    <text evidence="3">The sequence shown here is derived from an EMBL/GenBank/DDBJ whole genome shotgun (WGS) entry which is preliminary data.</text>
</comment>
<dbReference type="Proteomes" id="UP001140502">
    <property type="component" value="Unassembled WGS sequence"/>
</dbReference>
<dbReference type="Gene3D" id="2.30.40.10">
    <property type="entry name" value="Urease, subunit C, domain 1"/>
    <property type="match status" value="1"/>
</dbReference>
<dbReference type="Pfam" id="PF01979">
    <property type="entry name" value="Amidohydro_1"/>
    <property type="match status" value="1"/>
</dbReference>
<dbReference type="InterPro" id="IPR006680">
    <property type="entry name" value="Amidohydro-rel"/>
</dbReference>
<keyword evidence="4" id="KW-1185">Reference proteome</keyword>
<dbReference type="InterPro" id="IPR050287">
    <property type="entry name" value="MTA/SAH_deaminase"/>
</dbReference>
<proteinExistence type="predicted"/>
<evidence type="ECO:0000313" key="4">
    <source>
        <dbReference type="Proteomes" id="UP001140502"/>
    </source>
</evidence>
<dbReference type="InterPro" id="IPR032466">
    <property type="entry name" value="Metal_Hydrolase"/>
</dbReference>
<organism evidence="3 4">
    <name type="scientific">Fusarium piperis</name>
    <dbReference type="NCBI Taxonomy" id="1435070"/>
    <lineage>
        <taxon>Eukaryota</taxon>
        <taxon>Fungi</taxon>
        <taxon>Dikarya</taxon>
        <taxon>Ascomycota</taxon>
        <taxon>Pezizomycotina</taxon>
        <taxon>Sordariomycetes</taxon>
        <taxon>Hypocreomycetidae</taxon>
        <taxon>Hypocreales</taxon>
        <taxon>Nectriaceae</taxon>
        <taxon>Fusarium</taxon>
        <taxon>Fusarium solani species complex</taxon>
    </lineage>
</organism>
<dbReference type="SUPFAM" id="SSF51556">
    <property type="entry name" value="Metallo-dependent hydrolases"/>
    <property type="match status" value="1"/>
</dbReference>
<feature type="domain" description="Amidohydrolase-related" evidence="2">
    <location>
        <begin position="72"/>
        <end position="439"/>
    </location>
</feature>
<dbReference type="SUPFAM" id="SSF51338">
    <property type="entry name" value="Composite domain of metallo-dependent hydrolases"/>
    <property type="match status" value="2"/>
</dbReference>
<evidence type="ECO:0000313" key="3">
    <source>
        <dbReference type="EMBL" id="KAJ4315953.1"/>
    </source>
</evidence>
<dbReference type="OrthoDB" id="194468at2759"/>
<dbReference type="InterPro" id="IPR011059">
    <property type="entry name" value="Metal-dep_hydrolase_composite"/>
</dbReference>
<keyword evidence="1" id="KW-0378">Hydrolase</keyword>
<name>A0A9W9BKH8_9HYPO</name>
<dbReference type="AlphaFoldDB" id="A0A9W9BKH8"/>
<gene>
    <name evidence="3" type="ORF">N0V84_008087</name>
</gene>